<accession>A0A1A6FTR2</accession>
<dbReference type="GO" id="GO:0031514">
    <property type="term" value="C:motile cilium"/>
    <property type="evidence" value="ECO:0007669"/>
    <property type="project" value="TreeGrafter"/>
</dbReference>
<sequence>MAKVETEVTSKVAVVWTEVALVEKDKAVPQDPLKFYDKIYFCHSCQLYLPSVEFSVSSTSHRVYRCRHCVNLENETQKRESFLKYKCLLQRLYYSEADYGDDSQIAFLMQLQDIKYLTENIWASQSILSAWDDLNDLVMVRWDKNVEWSPWNCILLTKDEGVAHLKLESIEQGYGHLFIHKVKHKHILAKNYFSQIPMLASLMLEDEEIGDIR</sequence>
<keyword evidence="2" id="KW-1185">Reference proteome</keyword>
<dbReference type="EMBL" id="LZPO01118249">
    <property type="protein sequence ID" value="OBS56974.1"/>
    <property type="molecule type" value="Genomic_DNA"/>
</dbReference>
<dbReference type="PANTHER" id="PTHR21074">
    <property type="entry name" value="IQ AND UBIQUITIN-LIKE DOMAIN-CONTAINING PROTEIN"/>
    <property type="match status" value="1"/>
</dbReference>
<dbReference type="GO" id="GO:0001669">
    <property type="term" value="C:acrosomal vesicle"/>
    <property type="evidence" value="ECO:0007669"/>
    <property type="project" value="TreeGrafter"/>
</dbReference>
<dbReference type="GO" id="GO:0030317">
    <property type="term" value="P:flagellated sperm motility"/>
    <property type="evidence" value="ECO:0007669"/>
    <property type="project" value="TreeGrafter"/>
</dbReference>
<dbReference type="STRING" id="56216.A0A1A6FTR2"/>
<protein>
    <submittedName>
        <fullName evidence="1">Uncharacterized protein</fullName>
    </submittedName>
</protein>
<dbReference type="AlphaFoldDB" id="A0A1A6FTR2"/>
<dbReference type="Proteomes" id="UP000092124">
    <property type="component" value="Unassembled WGS sequence"/>
</dbReference>
<name>A0A1A6FTR2_NEOLE</name>
<feature type="non-terminal residue" evidence="1">
    <location>
        <position position="213"/>
    </location>
</feature>
<gene>
    <name evidence="1" type="ORF">A6R68_11901</name>
</gene>
<dbReference type="InterPro" id="IPR037695">
    <property type="entry name" value="IQUB"/>
</dbReference>
<reference evidence="1 2" key="1">
    <citation type="submission" date="2016-06" db="EMBL/GenBank/DDBJ databases">
        <title>The Draft Genome Sequence and Annotation of the Desert Woodrat Neotoma lepida.</title>
        <authorList>
            <person name="Campbell M."/>
            <person name="Oakeson K.F."/>
            <person name="Yandell M."/>
            <person name="Halpert J.R."/>
            <person name="Dearing D."/>
        </authorList>
    </citation>
    <scope>NUCLEOTIDE SEQUENCE [LARGE SCALE GENOMIC DNA]</scope>
    <source>
        <strain evidence="1">417</strain>
        <tissue evidence="1">Liver</tissue>
    </source>
</reference>
<proteinExistence type="predicted"/>
<evidence type="ECO:0000313" key="2">
    <source>
        <dbReference type="Proteomes" id="UP000092124"/>
    </source>
</evidence>
<dbReference type="OrthoDB" id="10265862at2759"/>
<comment type="caution">
    <text evidence="1">The sequence shown here is derived from an EMBL/GenBank/DDBJ whole genome shotgun (WGS) entry which is preliminary data.</text>
</comment>
<evidence type="ECO:0000313" key="1">
    <source>
        <dbReference type="EMBL" id="OBS56974.1"/>
    </source>
</evidence>
<dbReference type="PANTHER" id="PTHR21074:SF0">
    <property type="entry name" value="IQ AND UBIQUITIN-LIKE DOMAIN-CONTAINING PROTEIN"/>
    <property type="match status" value="1"/>
</dbReference>
<dbReference type="GO" id="GO:0060271">
    <property type="term" value="P:cilium assembly"/>
    <property type="evidence" value="ECO:0007669"/>
    <property type="project" value="TreeGrafter"/>
</dbReference>
<organism evidence="1 2">
    <name type="scientific">Neotoma lepida</name>
    <name type="common">Desert woodrat</name>
    <dbReference type="NCBI Taxonomy" id="56216"/>
    <lineage>
        <taxon>Eukaryota</taxon>
        <taxon>Metazoa</taxon>
        <taxon>Chordata</taxon>
        <taxon>Craniata</taxon>
        <taxon>Vertebrata</taxon>
        <taxon>Euteleostomi</taxon>
        <taxon>Mammalia</taxon>
        <taxon>Eutheria</taxon>
        <taxon>Euarchontoglires</taxon>
        <taxon>Glires</taxon>
        <taxon>Rodentia</taxon>
        <taxon>Myomorpha</taxon>
        <taxon>Muroidea</taxon>
        <taxon>Cricetidae</taxon>
        <taxon>Neotominae</taxon>
        <taxon>Neotoma</taxon>
    </lineage>
</organism>